<dbReference type="Pfam" id="PF12833">
    <property type="entry name" value="HTH_18"/>
    <property type="match status" value="1"/>
</dbReference>
<dbReference type="EMBL" id="JBEWTB010000002">
    <property type="protein sequence ID" value="MET4757838.1"/>
    <property type="molecule type" value="Genomic_DNA"/>
</dbReference>
<keyword evidence="7" id="KW-1185">Reference proteome</keyword>
<dbReference type="InterPro" id="IPR020449">
    <property type="entry name" value="Tscrpt_reg_AraC-type_HTH"/>
</dbReference>
<dbReference type="Gene3D" id="2.60.120.10">
    <property type="entry name" value="Jelly Rolls"/>
    <property type="match status" value="1"/>
</dbReference>
<dbReference type="InterPro" id="IPR018060">
    <property type="entry name" value="HTH_AraC"/>
</dbReference>
<dbReference type="InterPro" id="IPR018062">
    <property type="entry name" value="HTH_AraC-typ_CS"/>
</dbReference>
<protein>
    <submittedName>
        <fullName evidence="6">AraC-like DNA-binding protein/quercetin dioxygenase-like cupin family protein</fullName>
    </submittedName>
</protein>
<dbReference type="PANTHER" id="PTHR11019:SF159">
    <property type="entry name" value="TRANSCRIPTIONAL REGULATOR-RELATED"/>
    <property type="match status" value="1"/>
</dbReference>
<dbReference type="InterPro" id="IPR014710">
    <property type="entry name" value="RmlC-like_jellyroll"/>
</dbReference>
<dbReference type="SMART" id="SM00342">
    <property type="entry name" value="HTH_ARAC"/>
    <property type="match status" value="1"/>
</dbReference>
<dbReference type="Proteomes" id="UP001549366">
    <property type="component" value="Unassembled WGS sequence"/>
</dbReference>
<dbReference type="PROSITE" id="PS01124">
    <property type="entry name" value="HTH_ARAC_FAMILY_2"/>
    <property type="match status" value="1"/>
</dbReference>
<name>A0ABV2SJA0_9GAMM</name>
<evidence type="ECO:0000256" key="2">
    <source>
        <dbReference type="ARBA" id="ARBA00023125"/>
    </source>
</evidence>
<dbReference type="InterPro" id="IPR003313">
    <property type="entry name" value="AraC-bd"/>
</dbReference>
<keyword evidence="3" id="KW-0010">Activator</keyword>
<accession>A0ABV2SJA0</accession>
<dbReference type="RefSeq" id="WP_354007963.1">
    <property type="nucleotide sequence ID" value="NZ_JBEWTA010000001.1"/>
</dbReference>
<keyword evidence="4" id="KW-0804">Transcription</keyword>
<dbReference type="InterPro" id="IPR011051">
    <property type="entry name" value="RmlC_Cupin_sf"/>
</dbReference>
<comment type="caution">
    <text evidence="6">The sequence shown here is derived from an EMBL/GenBank/DDBJ whole genome shotgun (WGS) entry which is preliminary data.</text>
</comment>
<dbReference type="InterPro" id="IPR009057">
    <property type="entry name" value="Homeodomain-like_sf"/>
</dbReference>
<dbReference type="CDD" id="cd06124">
    <property type="entry name" value="cupin_NimR-like_N"/>
    <property type="match status" value="1"/>
</dbReference>
<feature type="domain" description="HTH araC/xylS-type" evidence="5">
    <location>
        <begin position="157"/>
        <end position="253"/>
    </location>
</feature>
<dbReference type="SUPFAM" id="SSF51182">
    <property type="entry name" value="RmlC-like cupins"/>
    <property type="match status" value="1"/>
</dbReference>
<dbReference type="PANTHER" id="PTHR11019">
    <property type="entry name" value="HTH-TYPE TRANSCRIPTIONAL REGULATOR NIMR"/>
    <property type="match status" value="1"/>
</dbReference>
<organism evidence="6 7">
    <name type="scientific">Endozoicomonas lisbonensis</name>
    <dbReference type="NCBI Taxonomy" id="3120522"/>
    <lineage>
        <taxon>Bacteria</taxon>
        <taxon>Pseudomonadati</taxon>
        <taxon>Pseudomonadota</taxon>
        <taxon>Gammaproteobacteria</taxon>
        <taxon>Oceanospirillales</taxon>
        <taxon>Endozoicomonadaceae</taxon>
        <taxon>Endozoicomonas</taxon>
    </lineage>
</organism>
<evidence type="ECO:0000313" key="7">
    <source>
        <dbReference type="Proteomes" id="UP001549366"/>
    </source>
</evidence>
<evidence type="ECO:0000256" key="4">
    <source>
        <dbReference type="ARBA" id="ARBA00023163"/>
    </source>
</evidence>
<evidence type="ECO:0000313" key="6">
    <source>
        <dbReference type="EMBL" id="MET4757838.1"/>
    </source>
</evidence>
<dbReference type="PROSITE" id="PS00041">
    <property type="entry name" value="HTH_ARAC_FAMILY_1"/>
    <property type="match status" value="1"/>
</dbReference>
<dbReference type="Pfam" id="PF02311">
    <property type="entry name" value="AraC_binding"/>
    <property type="match status" value="1"/>
</dbReference>
<dbReference type="Gene3D" id="1.10.10.60">
    <property type="entry name" value="Homeodomain-like"/>
    <property type="match status" value="1"/>
</dbReference>
<reference evidence="6 7" key="1">
    <citation type="submission" date="2024-06" db="EMBL/GenBank/DDBJ databases">
        <title>Genomic Encyclopedia of Type Strains, Phase V (KMG-V): Genome sequencing to study the core and pangenomes of soil and plant-associated prokaryotes.</title>
        <authorList>
            <person name="Whitman W."/>
        </authorList>
    </citation>
    <scope>NUCLEOTIDE SEQUENCE [LARGE SCALE GENOMIC DNA]</scope>
    <source>
        <strain evidence="6 7">NE40</strain>
    </source>
</reference>
<evidence type="ECO:0000259" key="5">
    <source>
        <dbReference type="PROSITE" id="PS01124"/>
    </source>
</evidence>
<dbReference type="PRINTS" id="PR00032">
    <property type="entry name" value="HTHARAC"/>
</dbReference>
<evidence type="ECO:0000256" key="3">
    <source>
        <dbReference type="ARBA" id="ARBA00023159"/>
    </source>
</evidence>
<proteinExistence type="predicted"/>
<keyword evidence="1" id="KW-0805">Transcription regulation</keyword>
<keyword evidence="2" id="KW-0238">DNA-binding</keyword>
<dbReference type="SUPFAM" id="SSF46689">
    <property type="entry name" value="Homeodomain-like"/>
    <property type="match status" value="1"/>
</dbReference>
<gene>
    <name evidence="6" type="ORF">V5J35_003030</name>
</gene>
<evidence type="ECO:0000256" key="1">
    <source>
        <dbReference type="ARBA" id="ARBA00023015"/>
    </source>
</evidence>
<sequence length="253" mass="28533">MIKPHHLPSQLNTPFIAYSVEHPNGHVNEWHCHNYAQLLYACSGVMVVNVPGNLWVSPPQRAVWVPPRVPHRVTMHGRAEMKSLYIRAEDYPGLPETSCVLSVSPLLRELLVHLSDLPEDLNPDSSIERLLLVTIDQLKRSPSVKLSIPNCGNKRLLPVCQAILQHPHNNETLEQWSDKAHISSRTLSRLFKSELGMSFVQYRQQVRLVEALKRLASGEPVTSVAMNVGFASLSAFNRLFKNYFGTAPGKFFD</sequence>